<gene>
    <name evidence="3" type="ORF">BOKJ2_LOCUS12332</name>
</gene>
<dbReference type="OrthoDB" id="5844513at2759"/>
<dbReference type="PANTHER" id="PTHR43326">
    <property type="entry name" value="METHIONYL-TRNA SYNTHETASE"/>
    <property type="match status" value="1"/>
</dbReference>
<name>A0A811LGW9_9BILA</name>
<dbReference type="EMBL" id="CAJFCW020000006">
    <property type="protein sequence ID" value="CAG9123591.1"/>
    <property type="molecule type" value="Genomic_DNA"/>
</dbReference>
<dbReference type="InterPro" id="IPR023457">
    <property type="entry name" value="Met-tRNA_synth_2"/>
</dbReference>
<proteinExistence type="predicted"/>
<dbReference type="GO" id="GO:0005524">
    <property type="term" value="F:ATP binding"/>
    <property type="evidence" value="ECO:0007669"/>
    <property type="project" value="InterPro"/>
</dbReference>
<organism evidence="3 4">
    <name type="scientific">Bursaphelenchus okinawaensis</name>
    <dbReference type="NCBI Taxonomy" id="465554"/>
    <lineage>
        <taxon>Eukaryota</taxon>
        <taxon>Metazoa</taxon>
        <taxon>Ecdysozoa</taxon>
        <taxon>Nematoda</taxon>
        <taxon>Chromadorea</taxon>
        <taxon>Rhabditida</taxon>
        <taxon>Tylenchina</taxon>
        <taxon>Tylenchomorpha</taxon>
        <taxon>Aphelenchoidea</taxon>
        <taxon>Aphelenchoididae</taxon>
        <taxon>Bursaphelenchus</taxon>
    </lineage>
</organism>
<dbReference type="EMBL" id="CAJFDH010000006">
    <property type="protein sequence ID" value="CAD5227756.1"/>
    <property type="molecule type" value="Genomic_DNA"/>
</dbReference>
<dbReference type="Proteomes" id="UP000614601">
    <property type="component" value="Unassembled WGS sequence"/>
</dbReference>
<evidence type="ECO:0000256" key="1">
    <source>
        <dbReference type="ARBA" id="ARBA00026124"/>
    </source>
</evidence>
<sequence>MKAVNTVNTDLVNNLGNLLSRSTANSLNPKQRYPSFDIEVMEHELKATGEKMAMQLKTLRDRVSENYDKMRFYKGLELIAEAGNNANVFFQLHKPWLMKGLELQTVLYLIYETSRICSLMLQPIVPGYADRSLKRLGIPKEERSLETAILGGGPNMKLVGRQMGDQKIKSMQRIEYNSPKS</sequence>
<keyword evidence="4" id="KW-1185">Reference proteome</keyword>
<dbReference type="InterPro" id="IPR009080">
    <property type="entry name" value="tRNAsynth_Ia_anticodon-bd"/>
</dbReference>
<dbReference type="AlphaFoldDB" id="A0A811LGW9"/>
<dbReference type="Proteomes" id="UP000783686">
    <property type="component" value="Unassembled WGS sequence"/>
</dbReference>
<dbReference type="GO" id="GO:0004825">
    <property type="term" value="F:methionine-tRNA ligase activity"/>
    <property type="evidence" value="ECO:0007669"/>
    <property type="project" value="InterPro"/>
</dbReference>
<reference evidence="3" key="1">
    <citation type="submission" date="2020-09" db="EMBL/GenBank/DDBJ databases">
        <authorList>
            <person name="Kikuchi T."/>
        </authorList>
    </citation>
    <scope>NUCLEOTIDE SEQUENCE</scope>
    <source>
        <strain evidence="3">SH1</strain>
    </source>
</reference>
<evidence type="ECO:0000313" key="3">
    <source>
        <dbReference type="EMBL" id="CAD5227756.1"/>
    </source>
</evidence>
<evidence type="ECO:0000256" key="2">
    <source>
        <dbReference type="ARBA" id="ARBA00030331"/>
    </source>
</evidence>
<accession>A0A811LGW9</accession>
<dbReference type="PANTHER" id="PTHR43326:SF1">
    <property type="entry name" value="METHIONINE--TRNA LIGASE, MITOCHONDRIAL"/>
    <property type="match status" value="1"/>
</dbReference>
<dbReference type="SUPFAM" id="SSF47323">
    <property type="entry name" value="Anticodon-binding domain of a subclass of class I aminoacyl-tRNA synthetases"/>
    <property type="match status" value="1"/>
</dbReference>
<dbReference type="Gene3D" id="1.10.730.10">
    <property type="entry name" value="Isoleucyl-tRNA Synthetase, Domain 1"/>
    <property type="match status" value="1"/>
</dbReference>
<comment type="caution">
    <text evidence="3">The sequence shown here is derived from an EMBL/GenBank/DDBJ whole genome shotgun (WGS) entry which is preliminary data.</text>
</comment>
<protein>
    <recommendedName>
        <fullName evidence="1">Methionine--tRNA ligase, mitochondrial</fullName>
    </recommendedName>
    <alternativeName>
        <fullName evidence="2">Mitochondrial methionyl-tRNA synthetase</fullName>
    </alternativeName>
</protein>
<dbReference type="GO" id="GO:0006431">
    <property type="term" value="P:methionyl-tRNA aminoacylation"/>
    <property type="evidence" value="ECO:0007669"/>
    <property type="project" value="TreeGrafter"/>
</dbReference>
<evidence type="ECO:0000313" key="4">
    <source>
        <dbReference type="Proteomes" id="UP000614601"/>
    </source>
</evidence>